<reference evidence="3" key="1">
    <citation type="submission" date="2022-06" db="EMBL/GenBank/DDBJ databases">
        <title>Draft genome sequence of Burkholderia glumae strain GR20004 isolated from rice panicle showing bacterial panicle blight.</title>
        <authorList>
            <person name="Choi S.Y."/>
            <person name="Lee Y.H."/>
        </authorList>
    </citation>
    <scope>NUCLEOTIDE SEQUENCE</scope>
    <source>
        <strain evidence="3">GR20004</strain>
        <plasmid evidence="3">unnamed1</plasmid>
    </source>
</reference>
<dbReference type="Proteomes" id="UP001056386">
    <property type="component" value="Plasmid unnamed1"/>
</dbReference>
<accession>A0ABY5BB59</accession>
<dbReference type="NCBIfam" id="NF004829">
    <property type="entry name" value="PRK06183.1-3"/>
    <property type="match status" value="1"/>
</dbReference>
<dbReference type="SUPFAM" id="SSF51905">
    <property type="entry name" value="FAD/NAD(P)-binding domain"/>
    <property type="match status" value="1"/>
</dbReference>
<dbReference type="PRINTS" id="PR00420">
    <property type="entry name" value="RNGMNOXGNASE"/>
</dbReference>
<sequence>MEQKAVDVLIVGYGPVGQMLAILLGSKGYKVAVYERQQSAYPLPRAVCMDHEIYRAVMASGAGNTLKQLSAPSPRYQWFNANWEMLLDIDWTVESVSGGPEAHFFHQPSLEAAFDARVQQLRNVELNLGWEALSVDADTKRPSVTFKNKSDDTECTVSARYVIGADGANSFIRNSVGIEWYNRGFEADWLVVDVLVNEGVHLDVPSAGQLCDPVRPTTFVPGGIFHGREIRRWEFMRLPTESKQEIEGEANVWRLLSKWVDPSQAVLVRHAVYTFKSLSACSWRKNNIFIAGDAAHLMPPFMGQGMCSGLRDAFNLSWKLDAVMKGVATEDILDTYETERKPHANQIIDISMHLGEIVCVADAEKAAARDLSYRDGTAAPPPEFPILKEGLLDHADAGAELAGRLGPHAHLSVDGKVGRMDEVFGDGFTLLLRNANAADVLSAAEIAALTRLGTRIVEFSPEERPGKAHDVDGKLNSFCDRHGVNALLVRPDFYIYGASKEANQIAASVDRLLASLRHEAPMHASAA</sequence>
<dbReference type="Pfam" id="PF01494">
    <property type="entry name" value="FAD_binding_3"/>
    <property type="match status" value="1"/>
</dbReference>
<dbReference type="Gene3D" id="3.50.50.60">
    <property type="entry name" value="FAD/NAD(P)-binding domain"/>
    <property type="match status" value="1"/>
</dbReference>
<protein>
    <submittedName>
        <fullName evidence="3">Bifunctional 3-(3-hydroxy-phenyl)propionate/3-hydroxycinnamic acid hydroxylase</fullName>
    </submittedName>
</protein>
<dbReference type="Gene3D" id="3.40.30.120">
    <property type="match status" value="1"/>
</dbReference>
<keyword evidence="4" id="KW-1185">Reference proteome</keyword>
<geneLocation type="plasmid" evidence="3 4">
    <name>unnamed1</name>
</geneLocation>
<evidence type="ECO:0000313" key="4">
    <source>
        <dbReference type="Proteomes" id="UP001056386"/>
    </source>
</evidence>
<dbReference type="InterPro" id="IPR002938">
    <property type="entry name" value="FAD-bd"/>
</dbReference>
<feature type="domain" description="FAD-binding" evidence="2">
    <location>
        <begin position="6"/>
        <end position="349"/>
    </location>
</feature>
<dbReference type="InterPro" id="IPR036188">
    <property type="entry name" value="FAD/NAD-bd_sf"/>
</dbReference>
<dbReference type="EMBL" id="CP099584">
    <property type="protein sequence ID" value="USS44238.1"/>
    <property type="molecule type" value="Genomic_DNA"/>
</dbReference>
<organism evidence="3 4">
    <name type="scientific">Burkholderia glumae</name>
    <name type="common">Pseudomonas glumae</name>
    <dbReference type="NCBI Taxonomy" id="337"/>
    <lineage>
        <taxon>Bacteria</taxon>
        <taxon>Pseudomonadati</taxon>
        <taxon>Pseudomonadota</taxon>
        <taxon>Betaproteobacteria</taxon>
        <taxon>Burkholderiales</taxon>
        <taxon>Burkholderiaceae</taxon>
        <taxon>Burkholderia</taxon>
    </lineage>
</organism>
<dbReference type="InterPro" id="IPR050631">
    <property type="entry name" value="PheA/TfdB_FAD_monoxygenase"/>
</dbReference>
<evidence type="ECO:0000313" key="3">
    <source>
        <dbReference type="EMBL" id="USS44238.1"/>
    </source>
</evidence>
<dbReference type="PANTHER" id="PTHR43476:SF3">
    <property type="entry name" value="FAD-BINDING MONOOXYGENASE"/>
    <property type="match status" value="1"/>
</dbReference>
<evidence type="ECO:0000259" key="2">
    <source>
        <dbReference type="Pfam" id="PF01494"/>
    </source>
</evidence>
<keyword evidence="1" id="KW-0560">Oxidoreductase</keyword>
<name>A0ABY5BB59_BURGL</name>
<dbReference type="PANTHER" id="PTHR43476">
    <property type="entry name" value="3-(3-HYDROXY-PHENYL)PROPIONATE/3-HYDROXYCINNAMIC ACID HYDROXYLASE"/>
    <property type="match status" value="1"/>
</dbReference>
<evidence type="ECO:0000256" key="1">
    <source>
        <dbReference type="ARBA" id="ARBA00023002"/>
    </source>
</evidence>
<dbReference type="RefSeq" id="WP_251119083.1">
    <property type="nucleotide sequence ID" value="NZ_CP033661.1"/>
</dbReference>
<dbReference type="Gene3D" id="3.30.9.10">
    <property type="entry name" value="D-Amino Acid Oxidase, subunit A, domain 2"/>
    <property type="match status" value="1"/>
</dbReference>
<proteinExistence type="predicted"/>
<keyword evidence="3" id="KW-0614">Plasmid</keyword>
<gene>
    <name evidence="3" type="ORF">NFI99_12365</name>
</gene>